<dbReference type="InterPro" id="IPR018666">
    <property type="entry name" value="DUF2125"/>
</dbReference>
<keyword evidence="2" id="KW-0812">Transmembrane</keyword>
<evidence type="ECO:0000313" key="3">
    <source>
        <dbReference type="EMBL" id="GLK86372.1"/>
    </source>
</evidence>
<keyword evidence="2" id="KW-1133">Transmembrane helix</keyword>
<reference evidence="3" key="2">
    <citation type="submission" date="2023-01" db="EMBL/GenBank/DDBJ databases">
        <authorList>
            <person name="Sun Q."/>
            <person name="Evtushenko L."/>
        </authorList>
    </citation>
    <scope>NUCLEOTIDE SEQUENCE</scope>
    <source>
        <strain evidence="3">VKM B-2789</strain>
    </source>
</reference>
<proteinExistence type="predicted"/>
<evidence type="ECO:0008006" key="5">
    <source>
        <dbReference type="Google" id="ProtNLM"/>
    </source>
</evidence>
<feature type="transmembrane region" description="Helical" evidence="2">
    <location>
        <begin position="60"/>
        <end position="83"/>
    </location>
</feature>
<evidence type="ECO:0000256" key="2">
    <source>
        <dbReference type="SAM" id="Phobius"/>
    </source>
</evidence>
<evidence type="ECO:0000256" key="1">
    <source>
        <dbReference type="SAM" id="MobiDB-lite"/>
    </source>
</evidence>
<dbReference type="AlphaFoldDB" id="A0A9W6K060"/>
<evidence type="ECO:0000313" key="4">
    <source>
        <dbReference type="Proteomes" id="UP001143330"/>
    </source>
</evidence>
<accession>A0A9W6K060</accession>
<feature type="region of interest" description="Disordered" evidence="1">
    <location>
        <begin position="31"/>
        <end position="56"/>
    </location>
</feature>
<name>A0A9W6K060_9HYPH</name>
<keyword evidence="4" id="KW-1185">Reference proteome</keyword>
<dbReference type="Pfam" id="PF09898">
    <property type="entry name" value="DUF2125"/>
    <property type="match status" value="1"/>
</dbReference>
<keyword evidence="2" id="KW-0472">Membrane</keyword>
<feature type="compositionally biased region" description="Low complexity" evidence="1">
    <location>
        <begin position="44"/>
        <end position="56"/>
    </location>
</feature>
<protein>
    <recommendedName>
        <fullName evidence="5">DUF2125 domain-containing protein</fullName>
    </recommendedName>
</protein>
<comment type="caution">
    <text evidence="3">The sequence shown here is derived from an EMBL/GenBank/DDBJ whole genome shotgun (WGS) entry which is preliminary data.</text>
</comment>
<dbReference type="EMBL" id="BSFM01000020">
    <property type="protein sequence ID" value="GLK86372.1"/>
    <property type="molecule type" value="Genomic_DNA"/>
</dbReference>
<gene>
    <name evidence="3" type="ORF">GCM10017653_44420</name>
</gene>
<sequence length="390" mass="40872">MPLRARDRPGARPGARAHRRIRVALAGQWKDRLGDDPMTDPDRAAASTGAPPASGRRSSFWVVLPLALFVLAGLGWTAAWFYAAGRAEKEIDSWIANEAAAGRQWSCADRRLTGFPFRFELICAQPSVTFTGADPWQWSAGRAHAVAQVWNPQHIIAEFQGPSVLKEPASGRSIEANWSLLQVSAVGSGGVVDRVSTSANDYVLSEGGKPLFFARHAELHARHHPGADGNTLDIAMGVKAAGSGALNGGSQATADGELQATITQVPPFQAMPVAERLRLWQQAGGTVNIAVGKLAAGGGMMNATGDISLDAQRRPNGTLTVAVANPQGLLGALGGSGLLPEQANTLLPLLMAAGQPTSIDGTKASGFPFVFRDGRVALGFIPLGKVGPLY</sequence>
<organism evidence="3 4">
    <name type="scientific">Ancylobacter defluvii</name>
    <dbReference type="NCBI Taxonomy" id="1282440"/>
    <lineage>
        <taxon>Bacteria</taxon>
        <taxon>Pseudomonadati</taxon>
        <taxon>Pseudomonadota</taxon>
        <taxon>Alphaproteobacteria</taxon>
        <taxon>Hyphomicrobiales</taxon>
        <taxon>Xanthobacteraceae</taxon>
        <taxon>Ancylobacter</taxon>
    </lineage>
</organism>
<reference evidence="3" key="1">
    <citation type="journal article" date="2014" name="Int. J. Syst. Evol. Microbiol.">
        <title>Complete genome sequence of Corynebacterium casei LMG S-19264T (=DSM 44701T), isolated from a smear-ripened cheese.</title>
        <authorList>
            <consortium name="US DOE Joint Genome Institute (JGI-PGF)"/>
            <person name="Walter F."/>
            <person name="Albersmeier A."/>
            <person name="Kalinowski J."/>
            <person name="Ruckert C."/>
        </authorList>
    </citation>
    <scope>NUCLEOTIDE SEQUENCE</scope>
    <source>
        <strain evidence="3">VKM B-2789</strain>
    </source>
</reference>
<dbReference type="Proteomes" id="UP001143330">
    <property type="component" value="Unassembled WGS sequence"/>
</dbReference>
<feature type="compositionally biased region" description="Basic and acidic residues" evidence="1">
    <location>
        <begin position="31"/>
        <end position="43"/>
    </location>
</feature>